<gene>
    <name evidence="2" type="ORF">ABR82_02460</name>
</gene>
<organism evidence="2 3">
    <name type="scientific">Verrucomicrobia subdivision 6 bacterium BACL9 MAG-120507-bin52</name>
    <dbReference type="NCBI Taxonomy" id="1655590"/>
    <lineage>
        <taxon>Bacteria</taxon>
        <taxon>Pseudomonadati</taxon>
        <taxon>Verrucomicrobiota</taxon>
        <taxon>Verrucomicrobiia</taxon>
        <taxon>Verrucomicrobiales</taxon>
        <taxon>Verrucomicrobia subdivision 6</taxon>
    </lineage>
</organism>
<feature type="region of interest" description="Disordered" evidence="1">
    <location>
        <begin position="1"/>
        <end position="32"/>
    </location>
</feature>
<evidence type="ECO:0000256" key="1">
    <source>
        <dbReference type="SAM" id="MobiDB-lite"/>
    </source>
</evidence>
<dbReference type="Proteomes" id="UP000051269">
    <property type="component" value="Unassembled WGS sequence"/>
</dbReference>
<dbReference type="AlphaFoldDB" id="A0A0R2RJK0"/>
<protein>
    <submittedName>
        <fullName evidence="2">Uncharacterized protein</fullName>
    </submittedName>
</protein>
<sequence length="93" mass="9913">MGVPGKESAAKTIPNNDDNITAHRIGSVSSGQNGWQDFLNNKQGLWPRGNLAKLLLQGENGCTLSPTWAATSMGLSSLLLTGNALRLLHFNPQ</sequence>
<accession>A0A0R2RJK0</accession>
<evidence type="ECO:0000313" key="3">
    <source>
        <dbReference type="Proteomes" id="UP000051269"/>
    </source>
</evidence>
<proteinExistence type="predicted"/>
<dbReference type="EMBL" id="LIBO01000023">
    <property type="protein sequence ID" value="KRO62904.1"/>
    <property type="molecule type" value="Genomic_DNA"/>
</dbReference>
<comment type="caution">
    <text evidence="2">The sequence shown here is derived from an EMBL/GenBank/DDBJ whole genome shotgun (WGS) entry which is preliminary data.</text>
</comment>
<name>A0A0R2RJK0_9BACT</name>
<reference evidence="2 3" key="1">
    <citation type="submission" date="2015-10" db="EMBL/GenBank/DDBJ databases">
        <title>Metagenome-Assembled Genomes uncover a global brackish microbiome.</title>
        <authorList>
            <person name="Hugerth L.W."/>
            <person name="Larsson J."/>
            <person name="Alneberg J."/>
            <person name="Lindh M.V."/>
            <person name="Legrand C."/>
            <person name="Pinhassi J."/>
            <person name="Andersson A.F."/>
        </authorList>
    </citation>
    <scope>NUCLEOTIDE SEQUENCE [LARGE SCALE GENOMIC DNA]</scope>
    <source>
        <strain evidence="2">BACL18 MAG-120507-bin52</strain>
    </source>
</reference>
<evidence type="ECO:0000313" key="2">
    <source>
        <dbReference type="EMBL" id="KRO62904.1"/>
    </source>
</evidence>